<dbReference type="InterPro" id="IPR029063">
    <property type="entry name" value="SAM-dependent_MTases_sf"/>
</dbReference>
<gene>
    <name evidence="5" type="ORF">NIES267_03090</name>
</gene>
<dbReference type="EMBL" id="AP018227">
    <property type="protein sequence ID" value="BAY80844.1"/>
    <property type="molecule type" value="Genomic_DNA"/>
</dbReference>
<dbReference type="AlphaFoldDB" id="A0A1Z4LI32"/>
<evidence type="ECO:0000256" key="2">
    <source>
        <dbReference type="ARBA" id="ARBA00022679"/>
    </source>
</evidence>
<dbReference type="PANTHER" id="PTHR13610">
    <property type="entry name" value="METHYLTRANSFERASE DOMAIN-CONTAINING PROTEIN"/>
    <property type="match status" value="1"/>
</dbReference>
<evidence type="ECO:0000256" key="1">
    <source>
        <dbReference type="ARBA" id="ARBA00022603"/>
    </source>
</evidence>
<accession>A0A1Z4LI32</accession>
<dbReference type="SUPFAM" id="SSF53335">
    <property type="entry name" value="S-adenosyl-L-methionine-dependent methyltransferases"/>
    <property type="match status" value="1"/>
</dbReference>
<dbReference type="Pfam" id="PF13847">
    <property type="entry name" value="Methyltransf_31"/>
    <property type="match status" value="1"/>
</dbReference>
<protein>
    <recommendedName>
        <fullName evidence="4">Methyltransferase domain-containing protein</fullName>
    </recommendedName>
</protein>
<organism evidence="5 6">
    <name type="scientific">Calothrix parasitica NIES-267</name>
    <dbReference type="NCBI Taxonomy" id="1973488"/>
    <lineage>
        <taxon>Bacteria</taxon>
        <taxon>Bacillati</taxon>
        <taxon>Cyanobacteriota</taxon>
        <taxon>Cyanophyceae</taxon>
        <taxon>Nostocales</taxon>
        <taxon>Calotrichaceae</taxon>
        <taxon>Calothrix</taxon>
    </lineage>
</organism>
<dbReference type="GO" id="GO:0032259">
    <property type="term" value="P:methylation"/>
    <property type="evidence" value="ECO:0007669"/>
    <property type="project" value="UniProtKB-KW"/>
</dbReference>
<dbReference type="InterPro" id="IPR026170">
    <property type="entry name" value="FAM173A/B"/>
</dbReference>
<dbReference type="Gene3D" id="3.40.50.150">
    <property type="entry name" value="Vaccinia Virus protein VP39"/>
    <property type="match status" value="1"/>
</dbReference>
<evidence type="ECO:0000256" key="3">
    <source>
        <dbReference type="ARBA" id="ARBA00022691"/>
    </source>
</evidence>
<evidence type="ECO:0000313" key="6">
    <source>
        <dbReference type="Proteomes" id="UP000218418"/>
    </source>
</evidence>
<dbReference type="CDD" id="cd02440">
    <property type="entry name" value="AdoMet_MTases"/>
    <property type="match status" value="1"/>
</dbReference>
<keyword evidence="6" id="KW-1185">Reference proteome</keyword>
<dbReference type="Proteomes" id="UP000218418">
    <property type="component" value="Chromosome"/>
</dbReference>
<feature type="domain" description="Methyltransferase" evidence="4">
    <location>
        <begin position="29"/>
        <end position="144"/>
    </location>
</feature>
<keyword evidence="1" id="KW-0489">Methyltransferase</keyword>
<dbReference type="InterPro" id="IPR025714">
    <property type="entry name" value="Methyltranfer_dom"/>
</dbReference>
<keyword evidence="2" id="KW-0808">Transferase</keyword>
<dbReference type="GO" id="GO:0016279">
    <property type="term" value="F:protein-lysine N-methyltransferase activity"/>
    <property type="evidence" value="ECO:0007669"/>
    <property type="project" value="InterPro"/>
</dbReference>
<evidence type="ECO:0000313" key="5">
    <source>
        <dbReference type="EMBL" id="BAY80844.1"/>
    </source>
</evidence>
<dbReference type="OrthoDB" id="281208at2"/>
<evidence type="ECO:0000259" key="4">
    <source>
        <dbReference type="Pfam" id="PF13847"/>
    </source>
</evidence>
<dbReference type="PANTHER" id="PTHR13610:SF11">
    <property type="entry name" value="METHYLTRANSFERASE DOMAIN-CONTAINING PROTEIN"/>
    <property type="match status" value="1"/>
</dbReference>
<name>A0A1Z4LI32_9CYAN</name>
<sequence length="163" mass="18834">MTLPKPDIAYIPCNQEIVEAILEFAKINSEDIIYDLGCGDGRILIAAAKKYGTRGVGIDIDPKRVQQAKQKAINNKVDKQLEFYQQNLFLSNFADADVIFIYLLPHLNLRLRPQLWKQLKPGTRIISRDFDMGDWEPLQQLTLTVEEDEEQEEVTLHYWEIGN</sequence>
<keyword evidence="3" id="KW-0949">S-adenosyl-L-methionine</keyword>
<reference evidence="5 6" key="1">
    <citation type="submission" date="2017-06" db="EMBL/GenBank/DDBJ databases">
        <title>Genome sequencing of cyanobaciteial culture collection at National Institute for Environmental Studies (NIES).</title>
        <authorList>
            <person name="Hirose Y."/>
            <person name="Shimura Y."/>
            <person name="Fujisawa T."/>
            <person name="Nakamura Y."/>
            <person name="Kawachi M."/>
        </authorList>
    </citation>
    <scope>NUCLEOTIDE SEQUENCE [LARGE SCALE GENOMIC DNA]</scope>
    <source>
        <strain evidence="5 6">NIES-267</strain>
    </source>
</reference>
<proteinExistence type="predicted"/>